<dbReference type="PANTHER" id="PTHR10380:SF173">
    <property type="entry name" value="CUTICULAR PROTEIN 47EF, ISOFORM C-RELATED"/>
    <property type="match status" value="1"/>
</dbReference>
<evidence type="ECO:0000313" key="5">
    <source>
        <dbReference type="Proteomes" id="UP000694843"/>
    </source>
</evidence>
<accession>A0A979FTL6</accession>
<organism evidence="5 6">
    <name type="scientific">Hyalella azteca</name>
    <name type="common">Amphipod</name>
    <dbReference type="NCBI Taxonomy" id="294128"/>
    <lineage>
        <taxon>Eukaryota</taxon>
        <taxon>Metazoa</taxon>
        <taxon>Ecdysozoa</taxon>
        <taxon>Arthropoda</taxon>
        <taxon>Crustacea</taxon>
        <taxon>Multicrustacea</taxon>
        <taxon>Malacostraca</taxon>
        <taxon>Eumalacostraca</taxon>
        <taxon>Peracarida</taxon>
        <taxon>Amphipoda</taxon>
        <taxon>Senticaudata</taxon>
        <taxon>Talitrida</taxon>
        <taxon>Talitroidea</taxon>
        <taxon>Hyalellidae</taxon>
        <taxon>Hyalella</taxon>
    </lineage>
</organism>
<evidence type="ECO:0000256" key="1">
    <source>
        <dbReference type="ARBA" id="ARBA00022460"/>
    </source>
</evidence>
<dbReference type="Pfam" id="PF00379">
    <property type="entry name" value="Chitin_bind_4"/>
    <property type="match status" value="1"/>
</dbReference>
<dbReference type="InterPro" id="IPR000618">
    <property type="entry name" value="Insect_cuticle"/>
</dbReference>
<dbReference type="KEGG" id="hazt:108673547"/>
<dbReference type="PANTHER" id="PTHR10380">
    <property type="entry name" value="CUTICLE PROTEIN"/>
    <property type="match status" value="1"/>
</dbReference>
<evidence type="ECO:0000256" key="3">
    <source>
        <dbReference type="SAM" id="MobiDB-lite"/>
    </source>
</evidence>
<gene>
    <name evidence="6" type="primary">LOC108673547</name>
</gene>
<feature type="signal peptide" evidence="4">
    <location>
        <begin position="1"/>
        <end position="15"/>
    </location>
</feature>
<evidence type="ECO:0000256" key="2">
    <source>
        <dbReference type="PROSITE-ProRule" id="PRU00497"/>
    </source>
</evidence>
<dbReference type="Proteomes" id="UP000694843">
    <property type="component" value="Unplaced"/>
</dbReference>
<feature type="chain" id="PRO_5037353818" evidence="4">
    <location>
        <begin position="16"/>
        <end position="124"/>
    </location>
</feature>
<dbReference type="InterPro" id="IPR050468">
    <property type="entry name" value="Cuticle_Struct_Prot"/>
</dbReference>
<dbReference type="InterPro" id="IPR031311">
    <property type="entry name" value="CHIT_BIND_RR_consensus"/>
</dbReference>
<dbReference type="OrthoDB" id="6630665at2759"/>
<dbReference type="RefSeq" id="XP_047739776.1">
    <property type="nucleotide sequence ID" value="XM_047883820.1"/>
</dbReference>
<feature type="region of interest" description="Disordered" evidence="3">
    <location>
        <begin position="96"/>
        <end position="124"/>
    </location>
</feature>
<protein>
    <submittedName>
        <fullName evidence="6">Cuticle protein AM1274-like</fullName>
    </submittedName>
</protein>
<dbReference type="PRINTS" id="PR00947">
    <property type="entry name" value="CUTICLE"/>
</dbReference>
<sequence>MIALLLFVFLCSAIAAPQGSPRKTVPILVNARNGPDADGNFDFRYETGDGILHEARGRNDGDGIVRVQGRYSFRSPEGEVVEISYTADERGFLASGDALRNPTTAGKPSLKRTSVRRLDGDRAG</sequence>
<keyword evidence="1 2" id="KW-0193">Cuticle</keyword>
<dbReference type="GO" id="GO:0008010">
    <property type="term" value="F:structural constituent of chitin-based larval cuticle"/>
    <property type="evidence" value="ECO:0007669"/>
    <property type="project" value="TreeGrafter"/>
</dbReference>
<name>A0A979FTL6_HYAAZ</name>
<evidence type="ECO:0000313" key="6">
    <source>
        <dbReference type="RefSeq" id="XP_047739776.1"/>
    </source>
</evidence>
<keyword evidence="4" id="KW-0732">Signal</keyword>
<dbReference type="GeneID" id="108673547"/>
<reference evidence="6" key="1">
    <citation type="submission" date="2025-08" db="UniProtKB">
        <authorList>
            <consortium name="RefSeq"/>
        </authorList>
    </citation>
    <scope>IDENTIFICATION</scope>
    <source>
        <tissue evidence="6">Whole organism</tissue>
    </source>
</reference>
<dbReference type="PROSITE" id="PS00233">
    <property type="entry name" value="CHIT_BIND_RR_1"/>
    <property type="match status" value="1"/>
</dbReference>
<proteinExistence type="predicted"/>
<dbReference type="GO" id="GO:0062129">
    <property type="term" value="C:chitin-based extracellular matrix"/>
    <property type="evidence" value="ECO:0007669"/>
    <property type="project" value="TreeGrafter"/>
</dbReference>
<evidence type="ECO:0000256" key="4">
    <source>
        <dbReference type="SAM" id="SignalP"/>
    </source>
</evidence>
<keyword evidence="5" id="KW-1185">Reference proteome</keyword>
<dbReference type="PROSITE" id="PS51155">
    <property type="entry name" value="CHIT_BIND_RR_2"/>
    <property type="match status" value="1"/>
</dbReference>
<dbReference type="OMA" id="FHYESAD"/>
<dbReference type="AlphaFoldDB" id="A0A979FTL6"/>